<comment type="caution">
    <text evidence="4">The sequence shown here is derived from an EMBL/GenBank/DDBJ whole genome shotgun (WGS) entry which is preliminary data.</text>
</comment>
<reference evidence="4 5" key="1">
    <citation type="submission" date="2020-02" db="EMBL/GenBank/DDBJ databases">
        <title>Genome sequence of the type strain DSM 27180 of Arthrobacter silviterrae.</title>
        <authorList>
            <person name="Gao J."/>
            <person name="Sun J."/>
        </authorList>
    </citation>
    <scope>NUCLEOTIDE SEQUENCE [LARGE SCALE GENOMIC DNA]</scope>
    <source>
        <strain evidence="4 5">DSM 27180</strain>
    </source>
</reference>
<dbReference type="CDD" id="cd18809">
    <property type="entry name" value="SF1_C_RecD"/>
    <property type="match status" value="1"/>
</dbReference>
<dbReference type="Proteomes" id="UP000479226">
    <property type="component" value="Unassembled WGS sequence"/>
</dbReference>
<accession>A0ABX0DKG0</accession>
<dbReference type="InterPro" id="IPR014862">
    <property type="entry name" value="TrwC"/>
</dbReference>
<sequence>MTVSLFRLTADTGLSYLLKTTMQDDALSPIPDATTYYVKAGTPQGRWLGHGLGGINRRPLQQVTTADAKSVFSHATHPDTQAILGRLHGHTTVAARNGEERQRHAVAGFDLTFSAPKSVSVLWALADKDVQQLVLAAHHRALNTVLDWLEDQAIHTRTGRGGVAHVGTTGAMAAAFDHWESRTGDPQLHTHLVIANRVQRASDGAWATLDSRTLFKAVVAASEQYNGLLFDELQRTLGTDADFRAPIARQRNPSHELIGINNELIQEFSNRSRNINIETDRLIRDWHKAHGKTPSATTVIKLRQIATLSTRQAKDETPKPLNDLRAGWQSRATGLGQTPKSIVNATTHRSKLRPVRACDLTPEWVDAAGTVTRDGVAQRRATWNRWNILAEAERTCADIRCDSPADRRAMIDAITSNAQGKSVPLNNARYRLPVNATQDLTFAGHTVFDFPGARLFTSASTLANEQFILQARNNTGGPAIAVAQASSHLASYRHRSGYGLAPDQLSAAQTVLDSGNRLDAVVGPAGSGKTTTLAAIKSAWEDTHGEGSVVGLAPAAASAEVLAHELGIVAENVAKWLHESVGQGANNRAERFRSLEQTRKRPGGLANKYLASISLQQAQWQFKRNQLVIIDEASMVSTIQLTGLVHQAADAGAKLLLVGDPAQLDAIDAGGILGWLHRSGKAVELTSIHRFIHAWEGPASLQLRDGTIEAVDEYAAHGRIRHGAFDTMVEEAYQRWESDRQDGKSSILIAPDNDTVTTLNERAHADLVAAGLVDAEHTISLSDGLTAGRGDMIIARKNNRHLTDSNGDYLRNGTLLRIIKRPRRDGSVLGRRVDTGATVRLDPRYLAESAELGYATTAHRSQGITVDTSHTVLTQGRLTRELFYVGMTRGRTSNTAYVCESNPAADEPAMTIPSSSWRQILGEVLAAEGAERTAHEVRTNEANKADTLERLAAEYDYLAQLAAGEHLAAVIAKVMPDVVTYLQQSPSWGAGVAAWRRATALNPGGATRVLEGALLHPGDAQDHMAVIHARLRTITGTGHSRQLDALSEELTTTRPDLEEMINQIRSRTASRRTLVAREALTGMPPWVRSLRATAGGEIDAQRWAAVVSDIAAYRDRWDIETPADPLGPVPATFEWEQTQEHDRIQRLIQSMLTSSAGLADKGEAAMHAPIVHKPLIDVGPSL</sequence>
<name>A0ABX0DKG0_9MICC</name>
<dbReference type="PANTHER" id="PTHR43788:SF6">
    <property type="entry name" value="DNA HELICASE B"/>
    <property type="match status" value="1"/>
</dbReference>
<dbReference type="SUPFAM" id="SSF52540">
    <property type="entry name" value="P-loop containing nucleoside triphosphate hydrolases"/>
    <property type="match status" value="2"/>
</dbReference>
<dbReference type="SUPFAM" id="SSF55464">
    <property type="entry name" value="Origin of replication-binding domain, RBD-like"/>
    <property type="match status" value="1"/>
</dbReference>
<gene>
    <name evidence="4" type="ORF">G6N77_14840</name>
</gene>
<keyword evidence="5" id="KW-1185">Reference proteome</keyword>
<dbReference type="CDD" id="cd17933">
    <property type="entry name" value="DEXSc_RecD-like"/>
    <property type="match status" value="1"/>
</dbReference>
<keyword evidence="1" id="KW-0547">Nucleotide-binding</keyword>
<evidence type="ECO:0000259" key="3">
    <source>
        <dbReference type="Pfam" id="PF08751"/>
    </source>
</evidence>
<evidence type="ECO:0000256" key="1">
    <source>
        <dbReference type="ARBA" id="ARBA00022741"/>
    </source>
</evidence>
<dbReference type="PANTHER" id="PTHR43788">
    <property type="entry name" value="DNA2/NAM7 HELICASE FAMILY MEMBER"/>
    <property type="match status" value="1"/>
</dbReference>
<evidence type="ECO:0000256" key="2">
    <source>
        <dbReference type="ARBA" id="ARBA00022840"/>
    </source>
</evidence>
<evidence type="ECO:0000313" key="5">
    <source>
        <dbReference type="Proteomes" id="UP000479226"/>
    </source>
</evidence>
<dbReference type="InterPro" id="IPR027417">
    <property type="entry name" value="P-loop_NTPase"/>
</dbReference>
<dbReference type="RefSeq" id="WP_165182947.1">
    <property type="nucleotide sequence ID" value="NZ_JAAKZI010000028.1"/>
</dbReference>
<dbReference type="EMBL" id="JAAKZI010000028">
    <property type="protein sequence ID" value="NGN84722.1"/>
    <property type="molecule type" value="Genomic_DNA"/>
</dbReference>
<dbReference type="Pfam" id="PF13604">
    <property type="entry name" value="AAA_30"/>
    <property type="match status" value="1"/>
</dbReference>
<dbReference type="InterPro" id="IPR050534">
    <property type="entry name" value="Coronavir_polyprotein_1ab"/>
</dbReference>
<proteinExistence type="predicted"/>
<protein>
    <submittedName>
        <fullName evidence="4">Relaxase domain-containing protein</fullName>
    </submittedName>
</protein>
<dbReference type="Gene3D" id="3.40.50.300">
    <property type="entry name" value="P-loop containing nucleotide triphosphate hydrolases"/>
    <property type="match status" value="2"/>
</dbReference>
<evidence type="ECO:0000313" key="4">
    <source>
        <dbReference type="EMBL" id="NGN84722.1"/>
    </source>
</evidence>
<dbReference type="NCBIfam" id="NF041492">
    <property type="entry name" value="MobF"/>
    <property type="match status" value="1"/>
</dbReference>
<feature type="domain" description="TrwC relaxase" evidence="3">
    <location>
        <begin position="12"/>
        <end position="333"/>
    </location>
</feature>
<organism evidence="4 5">
    <name type="scientific">Arthrobacter silviterrae</name>
    <dbReference type="NCBI Taxonomy" id="2026658"/>
    <lineage>
        <taxon>Bacteria</taxon>
        <taxon>Bacillati</taxon>
        <taxon>Actinomycetota</taxon>
        <taxon>Actinomycetes</taxon>
        <taxon>Micrococcales</taxon>
        <taxon>Micrococcaceae</taxon>
        <taxon>Arthrobacter</taxon>
    </lineage>
</organism>
<dbReference type="Pfam" id="PF08751">
    <property type="entry name" value="TrwC"/>
    <property type="match status" value="1"/>
</dbReference>
<keyword evidence="2" id="KW-0067">ATP-binding</keyword>